<dbReference type="EMBL" id="BMAW01067947">
    <property type="protein sequence ID" value="GFT62089.1"/>
    <property type="molecule type" value="Genomic_DNA"/>
</dbReference>
<comment type="caution">
    <text evidence="2">The sequence shown here is derived from an EMBL/GenBank/DDBJ whole genome shotgun (WGS) entry which is preliminary data.</text>
</comment>
<evidence type="ECO:0000313" key="2">
    <source>
        <dbReference type="EMBL" id="GFT62089.1"/>
    </source>
</evidence>
<dbReference type="Proteomes" id="UP000887013">
    <property type="component" value="Unassembled WGS sequence"/>
</dbReference>
<evidence type="ECO:0000313" key="3">
    <source>
        <dbReference type="Proteomes" id="UP000887013"/>
    </source>
</evidence>
<reference evidence="2" key="1">
    <citation type="submission" date="2020-08" db="EMBL/GenBank/DDBJ databases">
        <title>Multicomponent nature underlies the extraordinary mechanical properties of spider dragline silk.</title>
        <authorList>
            <person name="Kono N."/>
            <person name="Nakamura H."/>
            <person name="Mori M."/>
            <person name="Yoshida Y."/>
            <person name="Ohtoshi R."/>
            <person name="Malay A.D."/>
            <person name="Moran D.A.P."/>
            <person name="Tomita M."/>
            <person name="Numata K."/>
            <person name="Arakawa K."/>
        </authorList>
    </citation>
    <scope>NUCLEOTIDE SEQUENCE</scope>
</reference>
<evidence type="ECO:0000313" key="1">
    <source>
        <dbReference type="EMBL" id="GFT54246.1"/>
    </source>
</evidence>
<name>A0A8X6PFF8_NEPPI</name>
<gene>
    <name evidence="2" type="ORF">NPIL_509841</name>
    <name evidence="1" type="ORF">NPIL_582741</name>
</gene>
<keyword evidence="3" id="KW-1185">Reference proteome</keyword>
<accession>A0A8X6PFF8</accession>
<dbReference type="EMBL" id="BMAW01112750">
    <property type="protein sequence ID" value="GFT54246.1"/>
    <property type="molecule type" value="Genomic_DNA"/>
</dbReference>
<organism evidence="2 3">
    <name type="scientific">Nephila pilipes</name>
    <name type="common">Giant wood spider</name>
    <name type="synonym">Nephila maculata</name>
    <dbReference type="NCBI Taxonomy" id="299642"/>
    <lineage>
        <taxon>Eukaryota</taxon>
        <taxon>Metazoa</taxon>
        <taxon>Ecdysozoa</taxon>
        <taxon>Arthropoda</taxon>
        <taxon>Chelicerata</taxon>
        <taxon>Arachnida</taxon>
        <taxon>Araneae</taxon>
        <taxon>Araneomorphae</taxon>
        <taxon>Entelegynae</taxon>
        <taxon>Araneoidea</taxon>
        <taxon>Nephilidae</taxon>
        <taxon>Nephila</taxon>
    </lineage>
</organism>
<protein>
    <submittedName>
        <fullName evidence="2">Uncharacterized protein</fullName>
    </submittedName>
</protein>
<sequence length="138" mass="16474">MYRALYYSCERYPLYCPFILNRVRKSASPSEETTDKRKRLECQGLAKTSSANREDEMKNEKIQKITFVKMFINGEVFRYLLMERRSLHYNTVAASHYHSWFELGTVNKRHLAWKLTHRIILMKTWLVLPKFISSISST</sequence>
<proteinExistence type="predicted"/>
<dbReference type="AlphaFoldDB" id="A0A8X6PFF8"/>